<dbReference type="InterPro" id="IPR011051">
    <property type="entry name" value="RmlC_Cupin_sf"/>
</dbReference>
<dbReference type="Gene3D" id="2.60.120.10">
    <property type="entry name" value="Jelly Rolls"/>
    <property type="match status" value="2"/>
</dbReference>
<keyword evidence="3" id="KW-0472">Membrane</keyword>
<dbReference type="InterPro" id="IPR014710">
    <property type="entry name" value="RmlC-like_jellyroll"/>
</dbReference>
<comment type="similarity">
    <text evidence="1 2">Belongs to the pirin family.</text>
</comment>
<dbReference type="AlphaFoldDB" id="A0A4Q6XTL1"/>
<dbReference type="PANTHER" id="PTHR13903:SF8">
    <property type="entry name" value="PIRIN"/>
    <property type="match status" value="1"/>
</dbReference>
<name>A0A4Q6XTL1_9SPHN</name>
<dbReference type="RefSeq" id="WP_130158415.1">
    <property type="nucleotide sequence ID" value="NZ_SGIS01000020.1"/>
</dbReference>
<dbReference type="Pfam" id="PF05726">
    <property type="entry name" value="Pirin_C"/>
    <property type="match status" value="1"/>
</dbReference>
<proteinExistence type="inferred from homology"/>
<accession>A0A4Q6XTL1</accession>
<feature type="domain" description="Pirin C-terminal" evidence="5">
    <location>
        <begin position="170"/>
        <end position="273"/>
    </location>
</feature>
<dbReference type="Pfam" id="PF02678">
    <property type="entry name" value="Pirin"/>
    <property type="match status" value="1"/>
</dbReference>
<dbReference type="CDD" id="cd02909">
    <property type="entry name" value="cupin_pirin_N"/>
    <property type="match status" value="1"/>
</dbReference>
<keyword evidence="3" id="KW-1133">Transmembrane helix</keyword>
<dbReference type="Proteomes" id="UP000292085">
    <property type="component" value="Unassembled WGS sequence"/>
</dbReference>
<evidence type="ECO:0000256" key="2">
    <source>
        <dbReference type="RuleBase" id="RU003457"/>
    </source>
</evidence>
<organism evidence="6 7">
    <name type="scientific">Sphingomonas populi</name>
    <dbReference type="NCBI Taxonomy" id="2484750"/>
    <lineage>
        <taxon>Bacteria</taxon>
        <taxon>Pseudomonadati</taxon>
        <taxon>Pseudomonadota</taxon>
        <taxon>Alphaproteobacteria</taxon>
        <taxon>Sphingomonadales</taxon>
        <taxon>Sphingomonadaceae</taxon>
        <taxon>Sphingomonas</taxon>
    </lineage>
</organism>
<keyword evidence="7" id="KW-1185">Reference proteome</keyword>
<evidence type="ECO:0000259" key="5">
    <source>
        <dbReference type="Pfam" id="PF05726"/>
    </source>
</evidence>
<dbReference type="InterPro" id="IPR008778">
    <property type="entry name" value="Pirin_C_dom"/>
</dbReference>
<dbReference type="EMBL" id="SGIS01000020">
    <property type="protein sequence ID" value="RZF63853.1"/>
    <property type="molecule type" value="Genomic_DNA"/>
</dbReference>
<evidence type="ECO:0000256" key="1">
    <source>
        <dbReference type="ARBA" id="ARBA00008416"/>
    </source>
</evidence>
<dbReference type="SUPFAM" id="SSF51182">
    <property type="entry name" value="RmlC-like cupins"/>
    <property type="match status" value="1"/>
</dbReference>
<evidence type="ECO:0000313" key="7">
    <source>
        <dbReference type="Proteomes" id="UP000292085"/>
    </source>
</evidence>
<dbReference type="PIRSF" id="PIRSF006232">
    <property type="entry name" value="Pirin"/>
    <property type="match status" value="1"/>
</dbReference>
<dbReference type="PANTHER" id="PTHR13903">
    <property type="entry name" value="PIRIN-RELATED"/>
    <property type="match status" value="1"/>
</dbReference>
<dbReference type="InterPro" id="IPR012093">
    <property type="entry name" value="Pirin"/>
</dbReference>
<dbReference type="OrthoDB" id="9780903at2"/>
<sequence length="278" mass="29575">MDDIIDRVARAGPLQDLAPGARNRFVVTPGEFSSQSPFVLLVEDFIEPGTDFHPHPHKGLETVTFVLSGTLKHGDNVGNRGMIGPGEVQWMTAGKGILHGGQPADDAPVHALQLWLALPAALRNSAPGTREQRLESALADTSNGSTARVYGSGSLAKADPEWSRWPLTLIDVEIEPGGHRTVPLRANERSFLYILSGAVALGSANFYAAGSVIWFAPQAADTPLVLSAPTAARLVQYSSPVIDEPIVARGPFVMGSEAEIQSAFHEFQTTGFGGMRSS</sequence>
<gene>
    <name evidence="6" type="ORF">EWE75_13715</name>
</gene>
<feature type="domain" description="Pirin N-terminal" evidence="4">
    <location>
        <begin position="43"/>
        <end position="116"/>
    </location>
</feature>
<keyword evidence="3" id="KW-0812">Transmembrane</keyword>
<evidence type="ECO:0000313" key="6">
    <source>
        <dbReference type="EMBL" id="RZF63853.1"/>
    </source>
</evidence>
<evidence type="ECO:0000259" key="4">
    <source>
        <dbReference type="Pfam" id="PF02678"/>
    </source>
</evidence>
<dbReference type="CDD" id="cd02247">
    <property type="entry name" value="cupin_pirin_C"/>
    <property type="match status" value="1"/>
</dbReference>
<comment type="caution">
    <text evidence="6">The sequence shown here is derived from an EMBL/GenBank/DDBJ whole genome shotgun (WGS) entry which is preliminary data.</text>
</comment>
<feature type="transmembrane region" description="Helical" evidence="3">
    <location>
        <begin position="190"/>
        <end position="216"/>
    </location>
</feature>
<evidence type="ECO:0000256" key="3">
    <source>
        <dbReference type="SAM" id="Phobius"/>
    </source>
</evidence>
<protein>
    <submittedName>
        <fullName evidence="6">Pirin family protein</fullName>
    </submittedName>
</protein>
<reference evidence="6 7" key="1">
    <citation type="submission" date="2019-02" db="EMBL/GenBank/DDBJ databases">
        <authorList>
            <person name="Li Y."/>
        </authorList>
    </citation>
    <scope>NUCLEOTIDE SEQUENCE [LARGE SCALE GENOMIC DNA]</scope>
    <source>
        <strain evidence="6 7">3-7</strain>
    </source>
</reference>
<dbReference type="InterPro" id="IPR003829">
    <property type="entry name" value="Pirin_N_dom"/>
</dbReference>